<reference evidence="3" key="1">
    <citation type="journal article" date="2019" name="Int. J. Syst. Evol. Microbiol.">
        <title>The Global Catalogue of Microorganisms (GCM) 10K type strain sequencing project: providing services to taxonomists for standard genome sequencing and annotation.</title>
        <authorList>
            <consortium name="The Broad Institute Genomics Platform"/>
            <consortium name="The Broad Institute Genome Sequencing Center for Infectious Disease"/>
            <person name="Wu L."/>
            <person name="Ma J."/>
        </authorList>
    </citation>
    <scope>NUCLEOTIDE SEQUENCE [LARGE SCALE GENOMIC DNA]</scope>
    <source>
        <strain evidence="3">CGMCC 1.15928</strain>
    </source>
</reference>
<evidence type="ECO:0000256" key="1">
    <source>
        <dbReference type="SAM" id="SignalP"/>
    </source>
</evidence>
<dbReference type="RefSeq" id="WP_084392014.1">
    <property type="nucleotide sequence ID" value="NZ_BMKF01000002.1"/>
</dbReference>
<evidence type="ECO:0000313" key="3">
    <source>
        <dbReference type="Proteomes" id="UP000628854"/>
    </source>
</evidence>
<evidence type="ECO:0000313" key="2">
    <source>
        <dbReference type="EMBL" id="GGB73436.1"/>
    </source>
</evidence>
<dbReference type="Proteomes" id="UP000628854">
    <property type="component" value="Unassembled WGS sequence"/>
</dbReference>
<feature type="chain" id="PRO_5045236107" evidence="1">
    <location>
        <begin position="21"/>
        <end position="280"/>
    </location>
</feature>
<proteinExistence type="predicted"/>
<protein>
    <submittedName>
        <fullName evidence="2">Uncharacterized protein</fullName>
    </submittedName>
</protein>
<dbReference type="EMBL" id="BMKF01000002">
    <property type="protein sequence ID" value="GGB73436.1"/>
    <property type="molecule type" value="Genomic_DNA"/>
</dbReference>
<gene>
    <name evidence="2" type="ORF">GCM10011503_22640</name>
</gene>
<feature type="signal peptide" evidence="1">
    <location>
        <begin position="1"/>
        <end position="20"/>
    </location>
</feature>
<comment type="caution">
    <text evidence="2">The sequence shown here is derived from an EMBL/GenBank/DDBJ whole genome shotgun (WGS) entry which is preliminary data.</text>
</comment>
<name>A0ABQ1JSF3_9PROT</name>
<keyword evidence="3" id="KW-1185">Reference proteome</keyword>
<sequence length="280" mass="31293">MLKTTLFAAVSVGFAGAASAQILEIEDHHERFDVAGVKLGDTPDDAIATLKDRGYECDFRGLMGADGAPVNEHGNAGYMRCKTTEMLEVGRRSYARGEMDLFFGNLDLSGTGTDASKVFVQKMVFKERYGDKPNLDTMHARIQSKYTGAERSQGKWIAFGKSAPDQEAREDAYRAKVQSCAEYRNEARRDGTTRDERIKILECALERAELNYSFMIGHPTQMTAKYSNRPTDEYSTIEITAEWPAWLRVQQIHVDAFNNSKSLEAAKAGPQIDEDVETTF</sequence>
<organism evidence="2 3">
    <name type="scientific">Henriciella pelagia</name>
    <dbReference type="NCBI Taxonomy" id="1977912"/>
    <lineage>
        <taxon>Bacteria</taxon>
        <taxon>Pseudomonadati</taxon>
        <taxon>Pseudomonadota</taxon>
        <taxon>Alphaproteobacteria</taxon>
        <taxon>Hyphomonadales</taxon>
        <taxon>Hyphomonadaceae</taxon>
        <taxon>Henriciella</taxon>
    </lineage>
</organism>
<keyword evidence="1" id="KW-0732">Signal</keyword>
<accession>A0ABQ1JSF3</accession>